<dbReference type="Proteomes" id="UP001442364">
    <property type="component" value="Unassembled WGS sequence"/>
</dbReference>
<feature type="transmembrane region" description="Helical" evidence="1">
    <location>
        <begin position="12"/>
        <end position="37"/>
    </location>
</feature>
<feature type="transmembrane region" description="Helical" evidence="1">
    <location>
        <begin position="73"/>
        <end position="93"/>
    </location>
</feature>
<feature type="transmembrane region" description="Helical" evidence="1">
    <location>
        <begin position="99"/>
        <end position="118"/>
    </location>
</feature>
<feature type="transmembrane region" description="Helical" evidence="1">
    <location>
        <begin position="43"/>
        <end position="61"/>
    </location>
</feature>
<dbReference type="EMBL" id="JBBMER010000007">
    <property type="protein sequence ID" value="MEQ2380138.1"/>
    <property type="molecule type" value="Genomic_DNA"/>
</dbReference>
<organism evidence="2 3">
    <name type="scientific">[Lactobacillus] rogosae</name>
    <dbReference type="NCBI Taxonomy" id="706562"/>
    <lineage>
        <taxon>Bacteria</taxon>
        <taxon>Bacillati</taxon>
        <taxon>Bacillota</taxon>
        <taxon>Clostridia</taxon>
        <taxon>Lachnospirales</taxon>
        <taxon>Lachnospiraceae</taxon>
        <taxon>Lachnospira</taxon>
    </lineage>
</organism>
<evidence type="ECO:0008006" key="4">
    <source>
        <dbReference type="Google" id="ProtNLM"/>
    </source>
</evidence>
<name>A0ABV1BYV0_9FIRM</name>
<sequence length="157" mass="16970">MKEAKNELMQFVAGIIMLVVGLYIFSQKVIVFSGFFSFGGGRFSSGLIVVPLIIGIVWMFVSGANFASKVFTVLAVIIIIASVVMTTNIHLSAMTLYDWILILVLIFGGAGLVGKVLFAGNFSDDKGRKGGNKKADDVSSSVKNIDDELEQLKKNIK</sequence>
<proteinExistence type="predicted"/>
<evidence type="ECO:0000256" key="1">
    <source>
        <dbReference type="SAM" id="Phobius"/>
    </source>
</evidence>
<keyword evidence="1" id="KW-1133">Transmembrane helix</keyword>
<keyword evidence="1" id="KW-0812">Transmembrane</keyword>
<comment type="caution">
    <text evidence="2">The sequence shown here is derived from an EMBL/GenBank/DDBJ whole genome shotgun (WGS) entry which is preliminary data.</text>
</comment>
<keyword evidence="1" id="KW-0472">Membrane</keyword>
<keyword evidence="3" id="KW-1185">Reference proteome</keyword>
<gene>
    <name evidence="2" type="ORF">WMO14_09635</name>
</gene>
<accession>A0ABV1BYV0</accession>
<dbReference type="RefSeq" id="WP_349153737.1">
    <property type="nucleotide sequence ID" value="NZ_JBBMER010000007.1"/>
</dbReference>
<evidence type="ECO:0000313" key="2">
    <source>
        <dbReference type="EMBL" id="MEQ2380138.1"/>
    </source>
</evidence>
<reference evidence="2 3" key="1">
    <citation type="submission" date="2024-03" db="EMBL/GenBank/DDBJ databases">
        <title>Human intestinal bacterial collection.</title>
        <authorList>
            <person name="Pauvert C."/>
            <person name="Hitch T.C.A."/>
            <person name="Clavel T."/>
        </authorList>
    </citation>
    <scope>NUCLEOTIDE SEQUENCE [LARGE SCALE GENOMIC DNA]</scope>
    <source>
        <strain evidence="2 3">CLA-AA-H255</strain>
    </source>
</reference>
<evidence type="ECO:0000313" key="3">
    <source>
        <dbReference type="Proteomes" id="UP001442364"/>
    </source>
</evidence>
<protein>
    <recommendedName>
        <fullName evidence="4">Permease</fullName>
    </recommendedName>
</protein>